<dbReference type="InterPro" id="IPR048289">
    <property type="entry name" value="RRM2_NsCP33-like"/>
</dbReference>
<dbReference type="InterPro" id="IPR035979">
    <property type="entry name" value="RBD_domain_sf"/>
</dbReference>
<dbReference type="EMBL" id="JABTTY010000001">
    <property type="protein sequence ID" value="MBE7524809.1"/>
    <property type="molecule type" value="Genomic_DNA"/>
</dbReference>
<sequence length="86" mass="9468">MNNKVFVGGLPFATAENELRDHFAQAGNVTSVYIPTDRMTGRSRGFGFVEYGSDEEAQKAVDMFNNTDLGGRNIVVNIARPKADNR</sequence>
<evidence type="ECO:0000256" key="1">
    <source>
        <dbReference type="ARBA" id="ARBA00022884"/>
    </source>
</evidence>
<dbReference type="SMART" id="SM00360">
    <property type="entry name" value="RRM"/>
    <property type="match status" value="1"/>
</dbReference>
<accession>A0A928TPJ0</accession>
<dbReference type="GO" id="GO:0003723">
    <property type="term" value="F:RNA binding"/>
    <property type="evidence" value="ECO:0007669"/>
    <property type="project" value="UniProtKB-KW"/>
</dbReference>
<keyword evidence="1" id="KW-0694">RNA-binding</keyword>
<dbReference type="InterPro" id="IPR052462">
    <property type="entry name" value="SLIRP/GR-RBP-like"/>
</dbReference>
<evidence type="ECO:0000313" key="4">
    <source>
        <dbReference type="Proteomes" id="UP000710385"/>
    </source>
</evidence>
<dbReference type="PANTHER" id="PTHR48027">
    <property type="entry name" value="HETEROGENEOUS NUCLEAR RIBONUCLEOPROTEIN 87F-RELATED"/>
    <property type="match status" value="1"/>
</dbReference>
<dbReference type="CDD" id="cd21608">
    <property type="entry name" value="RRM2_NsCP33_like"/>
    <property type="match status" value="1"/>
</dbReference>
<comment type="caution">
    <text evidence="3">The sequence shown here is derived from an EMBL/GenBank/DDBJ whole genome shotgun (WGS) entry which is preliminary data.</text>
</comment>
<dbReference type="InterPro" id="IPR000504">
    <property type="entry name" value="RRM_dom"/>
</dbReference>
<dbReference type="Pfam" id="PF00076">
    <property type="entry name" value="RRM_1"/>
    <property type="match status" value="1"/>
</dbReference>
<reference evidence="3" key="1">
    <citation type="submission" date="2020-05" db="EMBL/GenBank/DDBJ databases">
        <title>High-Quality Genomes of Partial-Nitritation/Anammox System by Hierarchical Clustering Based Hybrid Assembly.</title>
        <authorList>
            <person name="Liu L."/>
            <person name="Wang Y."/>
            <person name="Che Y."/>
            <person name="Chen Y."/>
            <person name="Xia Y."/>
            <person name="Luo R."/>
            <person name="Cheng S.H."/>
            <person name="Zheng C."/>
            <person name="Zhang T."/>
        </authorList>
    </citation>
    <scope>NUCLEOTIDE SEQUENCE</scope>
    <source>
        <strain evidence="3">H1_PAT1</strain>
    </source>
</reference>
<protein>
    <submittedName>
        <fullName evidence="3">RNA-binding protein</fullName>
    </submittedName>
</protein>
<evidence type="ECO:0000313" key="3">
    <source>
        <dbReference type="EMBL" id="MBE7524809.1"/>
    </source>
</evidence>
<dbReference type="InterPro" id="IPR012677">
    <property type="entry name" value="Nucleotide-bd_a/b_plait_sf"/>
</dbReference>
<dbReference type="Proteomes" id="UP000710385">
    <property type="component" value="Unassembled WGS sequence"/>
</dbReference>
<feature type="domain" description="RRM" evidence="2">
    <location>
        <begin position="3"/>
        <end position="81"/>
    </location>
</feature>
<dbReference type="Gene3D" id="3.30.70.330">
    <property type="match status" value="1"/>
</dbReference>
<dbReference type="AlphaFoldDB" id="A0A928TPJ0"/>
<organism evidence="3 4">
    <name type="scientific">candidate division WWE3 bacterium</name>
    <dbReference type="NCBI Taxonomy" id="2053526"/>
    <lineage>
        <taxon>Bacteria</taxon>
        <taxon>Katanobacteria</taxon>
    </lineage>
</organism>
<dbReference type="PROSITE" id="PS50102">
    <property type="entry name" value="RRM"/>
    <property type="match status" value="1"/>
</dbReference>
<proteinExistence type="predicted"/>
<dbReference type="SUPFAM" id="SSF54928">
    <property type="entry name" value="RNA-binding domain, RBD"/>
    <property type="match status" value="1"/>
</dbReference>
<name>A0A928TPJ0_UNCKA</name>
<gene>
    <name evidence="3" type="ORF">HS096_00205</name>
</gene>
<evidence type="ECO:0000259" key="2">
    <source>
        <dbReference type="PROSITE" id="PS50102"/>
    </source>
</evidence>